<evidence type="ECO:0000256" key="10">
    <source>
        <dbReference type="ARBA" id="ARBA00023136"/>
    </source>
</evidence>
<dbReference type="GO" id="GO:0015344">
    <property type="term" value="F:siderophore uptake transmembrane transporter activity"/>
    <property type="evidence" value="ECO:0007669"/>
    <property type="project" value="TreeGrafter"/>
</dbReference>
<keyword evidence="8" id="KW-0406">Ion transport</keyword>
<gene>
    <name evidence="13" type="ORF">H1P_3080001</name>
</gene>
<keyword evidence="10" id="KW-0472">Membrane</keyword>
<keyword evidence="9" id="KW-0798">TonB box</keyword>
<evidence type="ECO:0000256" key="9">
    <source>
        <dbReference type="ARBA" id="ARBA00023077"/>
    </source>
</evidence>
<keyword evidence="6" id="KW-0732">Signal</keyword>
<evidence type="ECO:0000256" key="2">
    <source>
        <dbReference type="ARBA" id="ARBA00022448"/>
    </source>
</evidence>
<proteinExistence type="predicted"/>
<keyword evidence="4" id="KW-0410">Iron transport</keyword>
<dbReference type="SUPFAM" id="SSF56935">
    <property type="entry name" value="Porins"/>
    <property type="match status" value="1"/>
</dbReference>
<dbReference type="PANTHER" id="PTHR32552">
    <property type="entry name" value="FERRICHROME IRON RECEPTOR-RELATED"/>
    <property type="match status" value="1"/>
</dbReference>
<dbReference type="GO" id="GO:0009279">
    <property type="term" value="C:cell outer membrane"/>
    <property type="evidence" value="ECO:0007669"/>
    <property type="project" value="UniProtKB-SubCell"/>
</dbReference>
<dbReference type="EMBL" id="CAACVJ010000233">
    <property type="protein sequence ID" value="VEP15093.1"/>
    <property type="molecule type" value="Genomic_DNA"/>
</dbReference>
<evidence type="ECO:0000256" key="4">
    <source>
        <dbReference type="ARBA" id="ARBA00022496"/>
    </source>
</evidence>
<keyword evidence="2" id="KW-0813">Transport</keyword>
<dbReference type="AlphaFoldDB" id="A0A563VUK8"/>
<reference evidence="13 14" key="1">
    <citation type="submission" date="2019-01" db="EMBL/GenBank/DDBJ databases">
        <authorList>
            <person name="Brito A."/>
        </authorList>
    </citation>
    <scope>NUCLEOTIDE SEQUENCE [LARGE SCALE GENOMIC DNA]</scope>
    <source>
        <strain evidence="13">1</strain>
    </source>
</reference>
<dbReference type="InterPro" id="IPR039426">
    <property type="entry name" value="TonB-dep_rcpt-like"/>
</dbReference>
<dbReference type="Proteomes" id="UP000320055">
    <property type="component" value="Unassembled WGS sequence"/>
</dbReference>
<evidence type="ECO:0000259" key="12">
    <source>
        <dbReference type="Pfam" id="PF00593"/>
    </source>
</evidence>
<accession>A0A563VUK8</accession>
<evidence type="ECO:0000313" key="14">
    <source>
        <dbReference type="Proteomes" id="UP000320055"/>
    </source>
</evidence>
<keyword evidence="14" id="KW-1185">Reference proteome</keyword>
<feature type="domain" description="TonB-dependent receptor-like beta-barrel" evidence="12">
    <location>
        <begin position="7"/>
        <end position="49"/>
    </location>
</feature>
<evidence type="ECO:0000313" key="13">
    <source>
        <dbReference type="EMBL" id="VEP15093.1"/>
    </source>
</evidence>
<keyword evidence="11" id="KW-0998">Cell outer membrane</keyword>
<comment type="subcellular location">
    <subcellularLocation>
        <location evidence="1">Cell outer membrane</location>
        <topology evidence="1">Multi-pass membrane protein</topology>
    </subcellularLocation>
</comment>
<evidence type="ECO:0000256" key="6">
    <source>
        <dbReference type="ARBA" id="ARBA00022729"/>
    </source>
</evidence>
<keyword evidence="3" id="KW-1134">Transmembrane beta strand</keyword>
<evidence type="ECO:0000256" key="11">
    <source>
        <dbReference type="ARBA" id="ARBA00023237"/>
    </source>
</evidence>
<dbReference type="Gene3D" id="2.40.170.20">
    <property type="entry name" value="TonB-dependent receptor, beta-barrel domain"/>
    <property type="match status" value="1"/>
</dbReference>
<evidence type="ECO:0000256" key="3">
    <source>
        <dbReference type="ARBA" id="ARBA00022452"/>
    </source>
</evidence>
<dbReference type="Pfam" id="PF00593">
    <property type="entry name" value="TonB_dep_Rec_b-barrel"/>
    <property type="match status" value="1"/>
</dbReference>
<dbReference type="InterPro" id="IPR000531">
    <property type="entry name" value="Beta-barrel_TonB"/>
</dbReference>
<evidence type="ECO:0000256" key="1">
    <source>
        <dbReference type="ARBA" id="ARBA00004571"/>
    </source>
</evidence>
<evidence type="ECO:0000256" key="8">
    <source>
        <dbReference type="ARBA" id="ARBA00023065"/>
    </source>
</evidence>
<sequence length="82" mass="9252">MGFGLGFLALSDRPGDLDNTFDLPGYFRTDAALFYKRDNWRTQLNIENLFDIEYFASTNFDSRSSVNPGAPFTILGTIAVEF</sequence>
<keyword evidence="7" id="KW-0408">Iron</keyword>
<organism evidence="13 14">
    <name type="scientific">Hyella patelloides LEGE 07179</name>
    <dbReference type="NCBI Taxonomy" id="945734"/>
    <lineage>
        <taxon>Bacteria</taxon>
        <taxon>Bacillati</taxon>
        <taxon>Cyanobacteriota</taxon>
        <taxon>Cyanophyceae</taxon>
        <taxon>Pleurocapsales</taxon>
        <taxon>Hyellaceae</taxon>
        <taxon>Hyella</taxon>
    </lineage>
</organism>
<evidence type="ECO:0000256" key="7">
    <source>
        <dbReference type="ARBA" id="ARBA00023004"/>
    </source>
</evidence>
<protein>
    <recommendedName>
        <fullName evidence="12">TonB-dependent receptor-like beta-barrel domain-containing protein</fullName>
    </recommendedName>
</protein>
<dbReference type="InterPro" id="IPR036942">
    <property type="entry name" value="Beta-barrel_TonB_sf"/>
</dbReference>
<evidence type="ECO:0000256" key="5">
    <source>
        <dbReference type="ARBA" id="ARBA00022692"/>
    </source>
</evidence>
<keyword evidence="5" id="KW-0812">Transmembrane</keyword>
<dbReference type="PANTHER" id="PTHR32552:SF68">
    <property type="entry name" value="FERRICHROME OUTER MEMBRANE TRANSPORTER_PHAGE RECEPTOR"/>
    <property type="match status" value="1"/>
</dbReference>
<name>A0A563VUK8_9CYAN</name>